<feature type="domain" description="C2" evidence="19">
    <location>
        <begin position="162"/>
        <end position="286"/>
    </location>
</feature>
<keyword evidence="7" id="KW-0963">Cytoplasm</keyword>
<dbReference type="GO" id="GO:0071277">
    <property type="term" value="P:cellular response to calcium ion"/>
    <property type="evidence" value="ECO:0007669"/>
    <property type="project" value="UniProtKB-ARBA"/>
</dbReference>
<dbReference type="GO" id="GO:0046872">
    <property type="term" value="F:metal ion binding"/>
    <property type="evidence" value="ECO:0007669"/>
    <property type="project" value="UniProtKB-KW"/>
</dbReference>
<dbReference type="CDD" id="cd01459">
    <property type="entry name" value="vWA_copine_like"/>
    <property type="match status" value="1"/>
</dbReference>
<dbReference type="Gene3D" id="2.60.40.10">
    <property type="entry name" value="Immunoglobulins"/>
    <property type="match status" value="1"/>
</dbReference>
<comment type="subcellular location">
    <subcellularLocation>
        <location evidence="3">Cell junction</location>
        <location evidence="3">Focal adhesion</location>
    </subcellularLocation>
    <subcellularLocation>
        <location evidence="2">Cell membrane</location>
    </subcellularLocation>
    <subcellularLocation>
        <location evidence="4">Cytoplasm</location>
    </subcellularLocation>
    <subcellularLocation>
        <location evidence="1">Nucleus</location>
    </subcellularLocation>
</comment>
<comment type="function">
    <text evidence="15">Calcium-dependent phospholipid-binding protein that plays a role in ERBB2-mediated tumor cell migration in response to growth factor heregulin stimulation.</text>
</comment>
<dbReference type="CDD" id="cd00096">
    <property type="entry name" value="Ig"/>
    <property type="match status" value="1"/>
</dbReference>
<evidence type="ECO:0000256" key="4">
    <source>
        <dbReference type="ARBA" id="ARBA00004496"/>
    </source>
</evidence>
<evidence type="ECO:0000256" key="11">
    <source>
        <dbReference type="ARBA" id="ARBA00022837"/>
    </source>
</evidence>
<dbReference type="SMART" id="SM00239">
    <property type="entry name" value="C2"/>
    <property type="match status" value="2"/>
</dbReference>
<evidence type="ECO:0000256" key="3">
    <source>
        <dbReference type="ARBA" id="ARBA00004246"/>
    </source>
</evidence>
<evidence type="ECO:0000256" key="18">
    <source>
        <dbReference type="ARBA" id="ARBA00076171"/>
    </source>
</evidence>
<comment type="caution">
    <text evidence="21">The sequence shown here is derived from an EMBL/GenBank/DDBJ whole genome shotgun (WGS) entry which is preliminary data.</text>
</comment>
<keyword evidence="13" id="KW-0472">Membrane</keyword>
<dbReference type="CDD" id="cd04048">
    <property type="entry name" value="C2A_Copine"/>
    <property type="match status" value="1"/>
</dbReference>
<dbReference type="FunFam" id="2.60.40.150:FF:000099">
    <property type="entry name" value="Copine 3"/>
    <property type="match status" value="1"/>
</dbReference>
<dbReference type="InterPro" id="IPR036465">
    <property type="entry name" value="vWFA_dom_sf"/>
</dbReference>
<dbReference type="PANTHER" id="PTHR10857:SF22">
    <property type="entry name" value="COPINE-3"/>
    <property type="match status" value="1"/>
</dbReference>
<evidence type="ECO:0000259" key="19">
    <source>
        <dbReference type="PROSITE" id="PS50004"/>
    </source>
</evidence>
<evidence type="ECO:0000256" key="7">
    <source>
        <dbReference type="ARBA" id="ARBA00022490"/>
    </source>
</evidence>
<name>A0ABD1J4D0_9TELE</name>
<dbReference type="PROSITE" id="PS50004">
    <property type="entry name" value="C2"/>
    <property type="match status" value="2"/>
</dbReference>
<keyword evidence="12" id="KW-0965">Cell junction</keyword>
<dbReference type="InterPro" id="IPR013106">
    <property type="entry name" value="Ig_V-set"/>
</dbReference>
<reference evidence="21 22" key="1">
    <citation type="submission" date="2024-09" db="EMBL/GenBank/DDBJ databases">
        <title>A chromosome-level genome assembly of Gray's grenadier anchovy, Coilia grayii.</title>
        <authorList>
            <person name="Fu Z."/>
        </authorList>
    </citation>
    <scope>NUCLEOTIDE SEQUENCE [LARGE SCALE GENOMIC DNA]</scope>
    <source>
        <strain evidence="21">G4</strain>
        <tissue evidence="21">Muscle</tissue>
    </source>
</reference>
<gene>
    <name evidence="21" type="ORF">ACEWY4_021857</name>
</gene>
<evidence type="ECO:0000256" key="5">
    <source>
        <dbReference type="ARBA" id="ARBA00009048"/>
    </source>
</evidence>
<dbReference type="SMART" id="SM00327">
    <property type="entry name" value="VWA"/>
    <property type="match status" value="1"/>
</dbReference>
<dbReference type="AlphaFoldDB" id="A0ABD1J4D0"/>
<evidence type="ECO:0000259" key="20">
    <source>
        <dbReference type="PROSITE" id="PS50835"/>
    </source>
</evidence>
<keyword evidence="9" id="KW-0479">Metal-binding</keyword>
<dbReference type="InterPro" id="IPR036179">
    <property type="entry name" value="Ig-like_dom_sf"/>
</dbReference>
<evidence type="ECO:0000256" key="10">
    <source>
        <dbReference type="ARBA" id="ARBA00022737"/>
    </source>
</evidence>
<evidence type="ECO:0000256" key="6">
    <source>
        <dbReference type="ARBA" id="ARBA00022475"/>
    </source>
</evidence>
<keyword evidence="10" id="KW-0677">Repeat</keyword>
<feature type="domain" description="Ig-like" evidence="20">
    <location>
        <begin position="569"/>
        <end position="660"/>
    </location>
</feature>
<dbReference type="InterPro" id="IPR045052">
    <property type="entry name" value="Copine"/>
</dbReference>
<dbReference type="SUPFAM" id="SSF48726">
    <property type="entry name" value="Immunoglobulin"/>
    <property type="match status" value="1"/>
</dbReference>
<keyword evidence="8" id="KW-0597">Phosphoprotein</keyword>
<dbReference type="GO" id="GO:0005737">
    <property type="term" value="C:cytoplasm"/>
    <property type="evidence" value="ECO:0007669"/>
    <property type="project" value="UniProtKB-SubCell"/>
</dbReference>
<dbReference type="InterPro" id="IPR035892">
    <property type="entry name" value="C2_domain_sf"/>
</dbReference>
<evidence type="ECO:0000256" key="12">
    <source>
        <dbReference type="ARBA" id="ARBA00022949"/>
    </source>
</evidence>
<evidence type="ECO:0000256" key="1">
    <source>
        <dbReference type="ARBA" id="ARBA00004123"/>
    </source>
</evidence>
<dbReference type="InterPro" id="IPR003599">
    <property type="entry name" value="Ig_sub"/>
</dbReference>
<dbReference type="FunFam" id="2.60.40.150:FF:000042">
    <property type="entry name" value="Copine 3"/>
    <property type="match status" value="1"/>
</dbReference>
<evidence type="ECO:0000313" key="22">
    <source>
        <dbReference type="Proteomes" id="UP001591681"/>
    </source>
</evidence>
<dbReference type="GO" id="GO:0005634">
    <property type="term" value="C:nucleus"/>
    <property type="evidence" value="ECO:0007669"/>
    <property type="project" value="UniProtKB-SubCell"/>
</dbReference>
<protein>
    <recommendedName>
        <fullName evidence="17">Copine-3</fullName>
    </recommendedName>
    <alternativeName>
        <fullName evidence="18">Copine III</fullName>
    </alternativeName>
</protein>
<dbReference type="InterPro" id="IPR010734">
    <property type="entry name" value="Copine_C"/>
</dbReference>
<dbReference type="InterPro" id="IPR000008">
    <property type="entry name" value="C2_dom"/>
</dbReference>
<dbReference type="Pfam" id="PF00168">
    <property type="entry name" value="C2"/>
    <property type="match status" value="2"/>
</dbReference>
<dbReference type="Proteomes" id="UP001591681">
    <property type="component" value="Unassembled WGS sequence"/>
</dbReference>
<sequence length="789" mass="87468">MAGPVPSCPSSMTSLGSLPEVPRDMITSERKPFLQNCVAGMSRPCVAKVELTVSCENLLDKDVFSKSDPLCVLLMNSSGSQWFEVGRTEMVLNCLSPKFAKRFVLDYCFELVQKVKFELYDIDDSSEGLSNQDFLGEFEGTLGQIVSSRKLTRPLVLQNMKPAGKGTITIFAEEIKDNRVVKFEVEARGLDKKSFFGKSDPFLEFYRLTESGWQLAYRTEAVKRNLNPCWRPFRVPMQSLCGGDMEKPIKVDCYSYKTNGSHDLIGIFETTLTNLTEASRTTPAEFECVNMKKKNKNNKYKNSGIVSVKLCEIVKEYTFLDYIMGGCQLHFIVAVDLTKSNGDPQSPDSLHYISPDGVNQYLSAIWSVGLVIKDYDSDNLFPAYGFGAEIPPKWQVSHEFPLNFNPTNPSCQGIEGVVEAYRMCLPQVVLCGPTNFSPIINHVAQLAHQAASQKTASEYFVLLIITDGVITDMDETCLAIVNASRLPMSIIIVGVGGANFSDMEILDGDNTRLRAYNGEVAGRDIVQFVPFRNLQNASQEALAQCVLAELPEQVSSYFRMVNLKPVRDPASATEYVQRVPTVFTSAGQEVIIPCSNVAHNSCSFTTWLYSNAGHMGTIQEVDNGKIKPNAIRGQRLRVGPDCSLHITSVTTEDAGLYTCQQFLTETGPRSGEDAPVYLAVLHMYSSSEPDLETAGDVTLHCLLHTHDQCGGTVKGKDVHLLWVEQSRGQLHSNTDHQIRTTSVCDITLRMLKDSNHARSQKTWQCQLIVGGKVMVSINYSIHPSSKSSF</sequence>
<feature type="domain" description="C2" evidence="19">
    <location>
        <begin position="29"/>
        <end position="155"/>
    </location>
</feature>
<dbReference type="InterPro" id="IPR007110">
    <property type="entry name" value="Ig-like_dom"/>
</dbReference>
<organism evidence="21 22">
    <name type="scientific">Coilia grayii</name>
    <name type="common">Gray's grenadier anchovy</name>
    <dbReference type="NCBI Taxonomy" id="363190"/>
    <lineage>
        <taxon>Eukaryota</taxon>
        <taxon>Metazoa</taxon>
        <taxon>Chordata</taxon>
        <taxon>Craniata</taxon>
        <taxon>Vertebrata</taxon>
        <taxon>Euteleostomi</taxon>
        <taxon>Actinopterygii</taxon>
        <taxon>Neopterygii</taxon>
        <taxon>Teleostei</taxon>
        <taxon>Clupei</taxon>
        <taxon>Clupeiformes</taxon>
        <taxon>Clupeoidei</taxon>
        <taxon>Engraulidae</taxon>
        <taxon>Coilinae</taxon>
        <taxon>Coilia</taxon>
    </lineage>
</organism>
<dbReference type="Gene3D" id="2.60.40.150">
    <property type="entry name" value="C2 domain"/>
    <property type="match status" value="2"/>
</dbReference>
<keyword evidence="14" id="KW-0539">Nucleus</keyword>
<evidence type="ECO:0000256" key="14">
    <source>
        <dbReference type="ARBA" id="ARBA00023242"/>
    </source>
</evidence>
<proteinExistence type="inferred from homology"/>
<dbReference type="SUPFAM" id="SSF49562">
    <property type="entry name" value="C2 domain (Calcium/lipid-binding domain, CaLB)"/>
    <property type="match status" value="2"/>
</dbReference>
<evidence type="ECO:0000256" key="15">
    <source>
        <dbReference type="ARBA" id="ARBA00058857"/>
    </source>
</evidence>
<comment type="subunit">
    <text evidence="16">Monomer. Interacts with ERBB2 (preferentially with the tyrosine phosphorylated form); this interaction occurs at the cell membrane and is increased in a growth factor heregulin-dependent manner. Interacts with SHC1; this interaction may mediate the binding of CPNE3 with ERBB2. Interacts with RACK1.</text>
</comment>
<dbReference type="EMBL" id="JBHFQA010000019">
    <property type="protein sequence ID" value="KAL2082039.1"/>
    <property type="molecule type" value="Genomic_DNA"/>
</dbReference>
<keyword evidence="11" id="KW-0106">Calcium</keyword>
<evidence type="ECO:0000256" key="13">
    <source>
        <dbReference type="ARBA" id="ARBA00023136"/>
    </source>
</evidence>
<evidence type="ECO:0000256" key="8">
    <source>
        <dbReference type="ARBA" id="ARBA00022553"/>
    </source>
</evidence>
<dbReference type="PANTHER" id="PTHR10857">
    <property type="entry name" value="COPINE"/>
    <property type="match status" value="1"/>
</dbReference>
<comment type="similarity">
    <text evidence="5">Belongs to the copine family.</text>
</comment>
<evidence type="ECO:0000313" key="21">
    <source>
        <dbReference type="EMBL" id="KAL2082039.1"/>
    </source>
</evidence>
<dbReference type="InterPro" id="IPR013783">
    <property type="entry name" value="Ig-like_fold"/>
</dbReference>
<keyword evidence="22" id="KW-1185">Reference proteome</keyword>
<dbReference type="PROSITE" id="PS50835">
    <property type="entry name" value="IG_LIKE"/>
    <property type="match status" value="1"/>
</dbReference>
<dbReference type="CDD" id="cd04047">
    <property type="entry name" value="C2B_Copine"/>
    <property type="match status" value="1"/>
</dbReference>
<keyword evidence="6" id="KW-1003">Cell membrane</keyword>
<evidence type="ECO:0000256" key="17">
    <source>
        <dbReference type="ARBA" id="ARBA00074834"/>
    </source>
</evidence>
<accession>A0ABD1J4D0</accession>
<evidence type="ECO:0000256" key="9">
    <source>
        <dbReference type="ARBA" id="ARBA00022723"/>
    </source>
</evidence>
<dbReference type="InterPro" id="IPR037768">
    <property type="entry name" value="C2B_Copine"/>
</dbReference>
<dbReference type="Pfam" id="PF07686">
    <property type="entry name" value="V-set"/>
    <property type="match status" value="1"/>
</dbReference>
<dbReference type="InterPro" id="IPR002035">
    <property type="entry name" value="VWF_A"/>
</dbReference>
<dbReference type="SUPFAM" id="SSF53300">
    <property type="entry name" value="vWA-like"/>
    <property type="match status" value="1"/>
</dbReference>
<dbReference type="GO" id="GO:0005886">
    <property type="term" value="C:plasma membrane"/>
    <property type="evidence" value="ECO:0007669"/>
    <property type="project" value="UniProtKB-SubCell"/>
</dbReference>
<evidence type="ECO:0000256" key="16">
    <source>
        <dbReference type="ARBA" id="ARBA00065466"/>
    </source>
</evidence>
<dbReference type="GO" id="GO:0005925">
    <property type="term" value="C:focal adhesion"/>
    <property type="evidence" value="ECO:0007669"/>
    <property type="project" value="UniProtKB-SubCell"/>
</dbReference>
<dbReference type="Pfam" id="PF07002">
    <property type="entry name" value="Copine"/>
    <property type="match status" value="1"/>
</dbReference>
<dbReference type="SMART" id="SM00409">
    <property type="entry name" value="IG"/>
    <property type="match status" value="1"/>
</dbReference>
<evidence type="ECO:0000256" key="2">
    <source>
        <dbReference type="ARBA" id="ARBA00004236"/>
    </source>
</evidence>